<dbReference type="EMBL" id="KN846985">
    <property type="protein sequence ID" value="KIW94549.1"/>
    <property type="molecule type" value="Genomic_DNA"/>
</dbReference>
<feature type="region of interest" description="Disordered" evidence="1">
    <location>
        <begin position="1"/>
        <end position="135"/>
    </location>
</feature>
<gene>
    <name evidence="2" type="ORF">Z519_04525</name>
</gene>
<protein>
    <submittedName>
        <fullName evidence="2">Uncharacterized protein</fullName>
    </submittedName>
</protein>
<accession>A0A0D2ICS1</accession>
<dbReference type="OrthoDB" id="10420722at2759"/>
<proteinExistence type="predicted"/>
<keyword evidence="3" id="KW-1185">Reference proteome</keyword>
<dbReference type="RefSeq" id="XP_016621218.1">
    <property type="nucleotide sequence ID" value="XM_016762271.1"/>
</dbReference>
<dbReference type="Proteomes" id="UP000053789">
    <property type="component" value="Unassembled WGS sequence"/>
</dbReference>
<feature type="region of interest" description="Disordered" evidence="1">
    <location>
        <begin position="141"/>
        <end position="160"/>
    </location>
</feature>
<dbReference type="GeneID" id="27697453"/>
<feature type="compositionally biased region" description="Basic and acidic residues" evidence="1">
    <location>
        <begin position="148"/>
        <end position="160"/>
    </location>
</feature>
<evidence type="ECO:0000313" key="2">
    <source>
        <dbReference type="EMBL" id="KIW94549.1"/>
    </source>
</evidence>
<feature type="compositionally biased region" description="Basic residues" evidence="1">
    <location>
        <begin position="75"/>
        <end position="91"/>
    </location>
</feature>
<evidence type="ECO:0000313" key="3">
    <source>
        <dbReference type="Proteomes" id="UP000053789"/>
    </source>
</evidence>
<dbReference type="VEuPathDB" id="FungiDB:Z519_04525"/>
<sequence>MLDNLFHGTSGSKNHGPPLEVAQSPVAEHPPVPVDAEAGSSARNADVADTDTDLIEPAPPDPAQNDARAATTIQPRRRRSSRLSALLRRRSAGGDPINGRQNSGNPQPGPEPEPGAEPEWVSESQRPEVVVTTGGTKHKFWHGITSVGKEKVHDAGATRA</sequence>
<evidence type="ECO:0000256" key="1">
    <source>
        <dbReference type="SAM" id="MobiDB-lite"/>
    </source>
</evidence>
<dbReference type="HOGENOM" id="CLU_117722_0_0_1"/>
<dbReference type="AlphaFoldDB" id="A0A0D2ICS1"/>
<organism evidence="2 3">
    <name type="scientific">Cladophialophora bantiana (strain ATCC 10958 / CBS 173.52 / CDC B-1940 / NIH 8579)</name>
    <name type="common">Xylohypha bantiana</name>
    <dbReference type="NCBI Taxonomy" id="1442370"/>
    <lineage>
        <taxon>Eukaryota</taxon>
        <taxon>Fungi</taxon>
        <taxon>Dikarya</taxon>
        <taxon>Ascomycota</taxon>
        <taxon>Pezizomycotina</taxon>
        <taxon>Eurotiomycetes</taxon>
        <taxon>Chaetothyriomycetidae</taxon>
        <taxon>Chaetothyriales</taxon>
        <taxon>Herpotrichiellaceae</taxon>
        <taxon>Cladophialophora</taxon>
    </lineage>
</organism>
<reference evidence="2" key="1">
    <citation type="submission" date="2015-01" db="EMBL/GenBank/DDBJ databases">
        <title>The Genome Sequence of Cladophialophora bantiana CBS 173.52.</title>
        <authorList>
            <consortium name="The Broad Institute Genomics Platform"/>
            <person name="Cuomo C."/>
            <person name="de Hoog S."/>
            <person name="Gorbushina A."/>
            <person name="Stielow B."/>
            <person name="Teixiera M."/>
            <person name="Abouelleil A."/>
            <person name="Chapman S.B."/>
            <person name="Priest M."/>
            <person name="Young S.K."/>
            <person name="Wortman J."/>
            <person name="Nusbaum C."/>
            <person name="Birren B."/>
        </authorList>
    </citation>
    <scope>NUCLEOTIDE SEQUENCE [LARGE SCALE GENOMIC DNA]</scope>
    <source>
        <strain evidence="2">CBS 173.52</strain>
    </source>
</reference>
<name>A0A0D2ICS1_CLAB1</name>